<dbReference type="KEGG" id="aagg:ETAA8_48110"/>
<dbReference type="Proteomes" id="UP000315017">
    <property type="component" value="Chromosome"/>
</dbReference>
<reference evidence="2 3" key="1">
    <citation type="submission" date="2019-02" db="EMBL/GenBank/DDBJ databases">
        <title>Deep-cultivation of Planctomycetes and their phenomic and genomic characterization uncovers novel biology.</title>
        <authorList>
            <person name="Wiegand S."/>
            <person name="Jogler M."/>
            <person name="Boedeker C."/>
            <person name="Pinto D."/>
            <person name="Vollmers J."/>
            <person name="Rivas-Marin E."/>
            <person name="Kohn T."/>
            <person name="Peeters S.H."/>
            <person name="Heuer A."/>
            <person name="Rast P."/>
            <person name="Oberbeckmann S."/>
            <person name="Bunk B."/>
            <person name="Jeske O."/>
            <person name="Meyerdierks A."/>
            <person name="Storesund J.E."/>
            <person name="Kallscheuer N."/>
            <person name="Luecker S."/>
            <person name="Lage O.M."/>
            <person name="Pohl T."/>
            <person name="Merkel B.J."/>
            <person name="Hornburger P."/>
            <person name="Mueller R.-W."/>
            <person name="Bruemmer F."/>
            <person name="Labrenz M."/>
            <person name="Spormann A.M."/>
            <person name="Op den Camp H."/>
            <person name="Overmann J."/>
            <person name="Amann R."/>
            <person name="Jetten M.S.M."/>
            <person name="Mascher T."/>
            <person name="Medema M.H."/>
            <person name="Devos D.P."/>
            <person name="Kaster A.-K."/>
            <person name="Ovreas L."/>
            <person name="Rohde M."/>
            <person name="Galperin M.Y."/>
            <person name="Jogler C."/>
        </authorList>
    </citation>
    <scope>NUCLEOTIDE SEQUENCE [LARGE SCALE GENOMIC DNA]</scope>
    <source>
        <strain evidence="2 3">ETA_A8</strain>
    </source>
</reference>
<dbReference type="SUPFAM" id="SSF109854">
    <property type="entry name" value="DinB/YfiT-like putative metalloenzymes"/>
    <property type="match status" value="1"/>
</dbReference>
<dbReference type="Pfam" id="PF12867">
    <property type="entry name" value="DinB_2"/>
    <property type="match status" value="1"/>
</dbReference>
<keyword evidence="3" id="KW-1185">Reference proteome</keyword>
<sequence length="167" mass="18884">MDARLDLALKQIEFAREYVETLLADIQADEWFRMPAGASTHLGWQLGHLAMAQYGLALFRQRGRQPEDLQLMTSSFRKQFSRGTVPEPDPAKNPPIAEIRDTFDRVYQQALLELPQIAAATLDEPIDMPYAAYPTKYGALLFCSCHEMLHAGQIGVLRRLLGRAPVR</sequence>
<accession>A0A517YHJ3</accession>
<dbReference type="RefSeq" id="WP_145093910.1">
    <property type="nucleotide sequence ID" value="NZ_CP036274.1"/>
</dbReference>
<dbReference type="InterPro" id="IPR034660">
    <property type="entry name" value="DinB/YfiT-like"/>
</dbReference>
<dbReference type="Gene3D" id="1.20.120.450">
    <property type="entry name" value="dinb family like domain"/>
    <property type="match status" value="1"/>
</dbReference>
<dbReference type="AlphaFoldDB" id="A0A517YHJ3"/>
<feature type="domain" description="DinB-like" evidence="1">
    <location>
        <begin position="11"/>
        <end position="154"/>
    </location>
</feature>
<evidence type="ECO:0000313" key="2">
    <source>
        <dbReference type="EMBL" id="QDU29696.1"/>
    </source>
</evidence>
<dbReference type="OrthoDB" id="287241at2"/>
<organism evidence="2 3">
    <name type="scientific">Anatilimnocola aggregata</name>
    <dbReference type="NCBI Taxonomy" id="2528021"/>
    <lineage>
        <taxon>Bacteria</taxon>
        <taxon>Pseudomonadati</taxon>
        <taxon>Planctomycetota</taxon>
        <taxon>Planctomycetia</taxon>
        <taxon>Pirellulales</taxon>
        <taxon>Pirellulaceae</taxon>
        <taxon>Anatilimnocola</taxon>
    </lineage>
</organism>
<evidence type="ECO:0000259" key="1">
    <source>
        <dbReference type="Pfam" id="PF12867"/>
    </source>
</evidence>
<dbReference type="EMBL" id="CP036274">
    <property type="protein sequence ID" value="QDU29696.1"/>
    <property type="molecule type" value="Genomic_DNA"/>
</dbReference>
<gene>
    <name evidence="2" type="ORF">ETAA8_48110</name>
</gene>
<protein>
    <submittedName>
        <fullName evidence="2">DinB superfamily protein</fullName>
    </submittedName>
</protein>
<evidence type="ECO:0000313" key="3">
    <source>
        <dbReference type="Proteomes" id="UP000315017"/>
    </source>
</evidence>
<proteinExistence type="predicted"/>
<dbReference type="InterPro" id="IPR024775">
    <property type="entry name" value="DinB-like"/>
</dbReference>
<name>A0A517YHJ3_9BACT</name>